<organism evidence="1 2">
    <name type="scientific">Phaeosphaeria nodorum (strain SN15 / ATCC MYA-4574 / FGSC 10173)</name>
    <name type="common">Glume blotch fungus</name>
    <name type="synonym">Parastagonospora nodorum</name>
    <dbReference type="NCBI Taxonomy" id="321614"/>
    <lineage>
        <taxon>Eukaryota</taxon>
        <taxon>Fungi</taxon>
        <taxon>Dikarya</taxon>
        <taxon>Ascomycota</taxon>
        <taxon>Pezizomycotina</taxon>
        <taxon>Dothideomycetes</taxon>
        <taxon>Pleosporomycetidae</taxon>
        <taxon>Pleosporales</taxon>
        <taxon>Pleosporineae</taxon>
        <taxon>Phaeosphaeriaceae</taxon>
        <taxon>Parastagonospora</taxon>
    </lineage>
</organism>
<dbReference type="RefSeq" id="XP_001797330.1">
    <property type="nucleotide sequence ID" value="XM_001797278.1"/>
</dbReference>
<dbReference type="InParanoid" id="Q0UMP1"/>
<dbReference type="GeneID" id="5974220"/>
<dbReference type="AlphaFoldDB" id="Q0UMP1"/>
<dbReference type="KEGG" id="pno:SNOG_06973"/>
<dbReference type="EMBL" id="CH445334">
    <property type="protein sequence ID" value="EAT85624.1"/>
    <property type="molecule type" value="Genomic_DNA"/>
</dbReference>
<sequence length="34" mass="3721">MGLIDRIVIIDTRGLAGYGAPALKMSDLRDTFQL</sequence>
<name>Q0UMP1_PHANO</name>
<proteinExistence type="predicted"/>
<protein>
    <submittedName>
        <fullName evidence="1">Uncharacterized protein</fullName>
    </submittedName>
</protein>
<gene>
    <name evidence="1" type="ORF">SNOG_06973</name>
</gene>
<evidence type="ECO:0000313" key="1">
    <source>
        <dbReference type="EMBL" id="EAT85624.1"/>
    </source>
</evidence>
<accession>Q0UMP1</accession>
<dbReference type="Proteomes" id="UP000001055">
    <property type="component" value="Unassembled WGS sequence"/>
</dbReference>
<evidence type="ECO:0000313" key="2">
    <source>
        <dbReference type="Proteomes" id="UP000001055"/>
    </source>
</evidence>
<reference evidence="2" key="1">
    <citation type="journal article" date="2007" name="Plant Cell">
        <title>Dothideomycete-plant interactions illuminated by genome sequencing and EST analysis of the wheat pathogen Stagonospora nodorum.</title>
        <authorList>
            <person name="Hane J.K."/>
            <person name="Lowe R.G."/>
            <person name="Solomon P.S."/>
            <person name="Tan K.C."/>
            <person name="Schoch C.L."/>
            <person name="Spatafora J.W."/>
            <person name="Crous P.W."/>
            <person name="Kodira C."/>
            <person name="Birren B.W."/>
            <person name="Galagan J.E."/>
            <person name="Torriani S.F."/>
            <person name="McDonald B.A."/>
            <person name="Oliver R.P."/>
        </authorList>
    </citation>
    <scope>NUCLEOTIDE SEQUENCE [LARGE SCALE GENOMIC DNA]</scope>
    <source>
        <strain evidence="2">SN15 / ATCC MYA-4574 / FGSC 10173</strain>
    </source>
</reference>